<feature type="signal peptide" evidence="1">
    <location>
        <begin position="1"/>
        <end position="22"/>
    </location>
</feature>
<proteinExistence type="predicted"/>
<dbReference type="EMBL" id="AQQR01000002">
    <property type="protein sequence ID" value="OWU75952.1"/>
    <property type="molecule type" value="Genomic_DNA"/>
</dbReference>
<keyword evidence="1" id="KW-0732">Signal</keyword>
<organism evidence="2 3">
    <name type="scientific">Marinibacterium profundimaris</name>
    <dbReference type="NCBI Taxonomy" id="1679460"/>
    <lineage>
        <taxon>Bacteria</taxon>
        <taxon>Pseudomonadati</taxon>
        <taxon>Pseudomonadota</taxon>
        <taxon>Alphaproteobacteria</taxon>
        <taxon>Rhodobacterales</taxon>
        <taxon>Paracoccaceae</taxon>
        <taxon>Marinibacterium</taxon>
    </lineage>
</organism>
<evidence type="ECO:0000313" key="2">
    <source>
        <dbReference type="EMBL" id="OWU75952.1"/>
    </source>
</evidence>
<comment type="caution">
    <text evidence="2">The sequence shown here is derived from an EMBL/GenBank/DDBJ whole genome shotgun (WGS) entry which is preliminary data.</text>
</comment>
<dbReference type="AlphaFoldDB" id="A0A225NNK9"/>
<dbReference type="OrthoDB" id="7916869at2"/>
<gene>
    <name evidence="2" type="ORF">ATO3_07190</name>
</gene>
<sequence>MTTETKRIVPALRLGCAAIALALVAACDDIDTIDIGPTSTTAQVPVTQAATAEPDSIVGKWQMLPAVGTGTRGCSIEFFSSSLSSTKGRVSPFACHQVEGLGGLHGVADINGWERKGRTIVLSGIAQPNIGTIELPRDSYSDRVSGVTREEGIRFVMVRQ</sequence>
<evidence type="ECO:0000313" key="3">
    <source>
        <dbReference type="Proteomes" id="UP000215377"/>
    </source>
</evidence>
<evidence type="ECO:0000256" key="1">
    <source>
        <dbReference type="SAM" id="SignalP"/>
    </source>
</evidence>
<feature type="chain" id="PRO_5012194995" description="Alkaline proteinase inhibitor/ Outer membrane lipoprotein Omp19 domain-containing protein" evidence="1">
    <location>
        <begin position="23"/>
        <end position="160"/>
    </location>
</feature>
<reference evidence="2 3" key="1">
    <citation type="submission" date="2013-04" db="EMBL/GenBank/DDBJ databases">
        <title>Oceanicola sp. 22II1-22F33 Genome Sequencing.</title>
        <authorList>
            <person name="Lai Q."/>
            <person name="Li G."/>
            <person name="Shao Z."/>
        </authorList>
    </citation>
    <scope>NUCLEOTIDE SEQUENCE [LARGE SCALE GENOMIC DNA]</scope>
    <source>
        <strain evidence="2 3">22II1-22F33</strain>
    </source>
</reference>
<dbReference type="PROSITE" id="PS51257">
    <property type="entry name" value="PROKAR_LIPOPROTEIN"/>
    <property type="match status" value="1"/>
</dbReference>
<evidence type="ECO:0008006" key="4">
    <source>
        <dbReference type="Google" id="ProtNLM"/>
    </source>
</evidence>
<protein>
    <recommendedName>
        <fullName evidence="4">Alkaline proteinase inhibitor/ Outer membrane lipoprotein Omp19 domain-containing protein</fullName>
    </recommendedName>
</protein>
<name>A0A225NNK9_9RHOB</name>
<keyword evidence="3" id="KW-1185">Reference proteome</keyword>
<accession>A0A225NNK9</accession>
<dbReference type="RefSeq" id="WP_088649144.1">
    <property type="nucleotide sequence ID" value="NZ_AQQR01000002.1"/>
</dbReference>
<dbReference type="Proteomes" id="UP000215377">
    <property type="component" value="Unassembled WGS sequence"/>
</dbReference>